<sequence>MARSEILQDKLILAVDDEEDVLEIIEEELTDAADVTLHTATTFEKAQQYLVSYTYDLVILDIMGVRGFDLLQIAENAGFPVVMLTAHAFSPEALKKSIQLGARAFLPKEKLGSLVPFLEDVLKLSYQSVWSKALDHVGTLFNKKFGSDWRKSEEAFWQEFEKKLTIEEAAIIK</sequence>
<feature type="domain" description="Response regulatory" evidence="3">
    <location>
        <begin position="11"/>
        <end position="123"/>
    </location>
</feature>
<gene>
    <name evidence="4" type="ORF">ENV54_13045</name>
</gene>
<organism evidence="4">
    <name type="scientific">Desulfomonile tiedjei</name>
    <dbReference type="NCBI Taxonomy" id="2358"/>
    <lineage>
        <taxon>Bacteria</taxon>
        <taxon>Pseudomonadati</taxon>
        <taxon>Thermodesulfobacteriota</taxon>
        <taxon>Desulfomonilia</taxon>
        <taxon>Desulfomonilales</taxon>
        <taxon>Desulfomonilaceae</taxon>
        <taxon>Desulfomonile</taxon>
    </lineage>
</organism>
<dbReference type="SUPFAM" id="SSF52172">
    <property type="entry name" value="CheY-like"/>
    <property type="match status" value="1"/>
</dbReference>
<dbReference type="AlphaFoldDB" id="A0A7C4EVS4"/>
<comment type="caution">
    <text evidence="4">The sequence shown here is derived from an EMBL/GenBank/DDBJ whole genome shotgun (WGS) entry which is preliminary data.</text>
</comment>
<keyword evidence="1 2" id="KW-0597">Phosphoprotein</keyword>
<dbReference type="PROSITE" id="PS50110">
    <property type="entry name" value="RESPONSE_REGULATORY"/>
    <property type="match status" value="1"/>
</dbReference>
<evidence type="ECO:0000256" key="1">
    <source>
        <dbReference type="ARBA" id="ARBA00022553"/>
    </source>
</evidence>
<name>A0A7C4EVS4_9BACT</name>
<dbReference type="EMBL" id="DTGT01000425">
    <property type="protein sequence ID" value="HGH62212.1"/>
    <property type="molecule type" value="Genomic_DNA"/>
</dbReference>
<dbReference type="Gene3D" id="3.40.50.2300">
    <property type="match status" value="1"/>
</dbReference>
<dbReference type="InterPro" id="IPR011006">
    <property type="entry name" value="CheY-like_superfamily"/>
</dbReference>
<dbReference type="InterPro" id="IPR050595">
    <property type="entry name" value="Bact_response_regulator"/>
</dbReference>
<evidence type="ECO:0000256" key="2">
    <source>
        <dbReference type="PROSITE-ProRule" id="PRU00169"/>
    </source>
</evidence>
<reference evidence="4" key="1">
    <citation type="journal article" date="2020" name="mSystems">
        <title>Genome- and Community-Level Interaction Insights into Carbon Utilization and Element Cycling Functions of Hydrothermarchaeota in Hydrothermal Sediment.</title>
        <authorList>
            <person name="Zhou Z."/>
            <person name="Liu Y."/>
            <person name="Xu W."/>
            <person name="Pan J."/>
            <person name="Luo Z.H."/>
            <person name="Li M."/>
        </authorList>
    </citation>
    <scope>NUCLEOTIDE SEQUENCE [LARGE SCALE GENOMIC DNA]</scope>
    <source>
        <strain evidence="4">SpSt-769</strain>
    </source>
</reference>
<proteinExistence type="predicted"/>
<dbReference type="SMART" id="SM00448">
    <property type="entry name" value="REC"/>
    <property type="match status" value="1"/>
</dbReference>
<dbReference type="PANTHER" id="PTHR44591">
    <property type="entry name" value="STRESS RESPONSE REGULATOR PROTEIN 1"/>
    <property type="match status" value="1"/>
</dbReference>
<dbReference type="GO" id="GO:0000160">
    <property type="term" value="P:phosphorelay signal transduction system"/>
    <property type="evidence" value="ECO:0007669"/>
    <property type="project" value="InterPro"/>
</dbReference>
<dbReference type="Pfam" id="PF00072">
    <property type="entry name" value="Response_reg"/>
    <property type="match status" value="1"/>
</dbReference>
<evidence type="ECO:0000313" key="4">
    <source>
        <dbReference type="EMBL" id="HGH62212.1"/>
    </source>
</evidence>
<dbReference type="PANTHER" id="PTHR44591:SF3">
    <property type="entry name" value="RESPONSE REGULATORY DOMAIN-CONTAINING PROTEIN"/>
    <property type="match status" value="1"/>
</dbReference>
<feature type="modified residue" description="4-aspartylphosphate" evidence="2">
    <location>
        <position position="61"/>
    </location>
</feature>
<dbReference type="InterPro" id="IPR001789">
    <property type="entry name" value="Sig_transdc_resp-reg_receiver"/>
</dbReference>
<accession>A0A7C4EVS4</accession>
<protein>
    <submittedName>
        <fullName evidence="4">Response regulator</fullName>
    </submittedName>
</protein>
<evidence type="ECO:0000259" key="3">
    <source>
        <dbReference type="PROSITE" id="PS50110"/>
    </source>
</evidence>
<dbReference type="CDD" id="cd00156">
    <property type="entry name" value="REC"/>
    <property type="match status" value="1"/>
</dbReference>